<evidence type="ECO:0000313" key="2">
    <source>
        <dbReference type="EMBL" id="CAB3998403.1"/>
    </source>
</evidence>
<evidence type="ECO:0000256" key="1">
    <source>
        <dbReference type="ARBA" id="ARBA00007936"/>
    </source>
</evidence>
<dbReference type="AlphaFoldDB" id="A0A6S7H1I9"/>
<gene>
    <name evidence="2" type="ORF">PACLA_8A006318</name>
</gene>
<dbReference type="InterPro" id="IPR056378">
    <property type="entry name" value="Let-756-like_FGF"/>
</dbReference>
<evidence type="ECO:0000313" key="3">
    <source>
        <dbReference type="Proteomes" id="UP001152795"/>
    </source>
</evidence>
<dbReference type="InterPro" id="IPR002209">
    <property type="entry name" value="Fibroblast_GF_fam"/>
</dbReference>
<sequence length="286" mass="32676">MARFGFLSFTCCCVLIQLQQIVAPPPPIIEAYKPTSGLTESVQDTNSGFGGLKKLNKMLTKLQHKIDDINIRRKIMEAQMKSPFGLSPSRMEAALDYTYTLIPSIVYRNQKIVSANGVFLQIFPDGTANGTRDDTSPYANITVEMVGFGRTVKILIKGEKSKQYLTCSKSKNGRFLAAPNKSFMSVFLTPRPPQPKKDKALRIWKLRKYVNLQCESHNDSTQLNDKEGEKHERKYEESFNVFCEEFVKEKLIKQENIFYIYPPKVKTTKLETLSVESTFGLRFTWI</sequence>
<proteinExistence type="inferred from homology"/>
<reference evidence="2" key="1">
    <citation type="submission" date="2020-04" db="EMBL/GenBank/DDBJ databases">
        <authorList>
            <person name="Alioto T."/>
            <person name="Alioto T."/>
            <person name="Gomez Garrido J."/>
        </authorList>
    </citation>
    <scope>NUCLEOTIDE SEQUENCE</scope>
    <source>
        <strain evidence="2">A484AB</strain>
    </source>
</reference>
<dbReference type="Proteomes" id="UP001152795">
    <property type="component" value="Unassembled WGS sequence"/>
</dbReference>
<dbReference type="Gene3D" id="2.80.10.50">
    <property type="match status" value="1"/>
</dbReference>
<comment type="similarity">
    <text evidence="1">Belongs to the heparin-binding growth factors family.</text>
</comment>
<dbReference type="EMBL" id="CACRXK020003344">
    <property type="protein sequence ID" value="CAB3998403.1"/>
    <property type="molecule type" value="Genomic_DNA"/>
</dbReference>
<accession>A0A6S7H1I9</accession>
<keyword evidence="3" id="KW-1185">Reference proteome</keyword>
<comment type="caution">
    <text evidence="2">The sequence shown here is derived from an EMBL/GenBank/DDBJ whole genome shotgun (WGS) entry which is preliminary data.</text>
</comment>
<organism evidence="2 3">
    <name type="scientific">Paramuricea clavata</name>
    <name type="common">Red gorgonian</name>
    <name type="synonym">Violescent sea-whip</name>
    <dbReference type="NCBI Taxonomy" id="317549"/>
    <lineage>
        <taxon>Eukaryota</taxon>
        <taxon>Metazoa</taxon>
        <taxon>Cnidaria</taxon>
        <taxon>Anthozoa</taxon>
        <taxon>Octocorallia</taxon>
        <taxon>Malacalcyonacea</taxon>
        <taxon>Plexauridae</taxon>
        <taxon>Paramuricea</taxon>
    </lineage>
</organism>
<protein>
    <submittedName>
        <fullName evidence="2">---NA</fullName>
    </submittedName>
</protein>
<dbReference type="GO" id="GO:0008083">
    <property type="term" value="F:growth factor activity"/>
    <property type="evidence" value="ECO:0007669"/>
    <property type="project" value="InterPro"/>
</dbReference>
<dbReference type="SUPFAM" id="SSF50353">
    <property type="entry name" value="Cytokine"/>
    <property type="match status" value="1"/>
</dbReference>
<name>A0A6S7H1I9_PARCT</name>
<dbReference type="Pfam" id="PF00167">
    <property type="entry name" value="FGF"/>
    <property type="match status" value="1"/>
</dbReference>
<dbReference type="InterPro" id="IPR008996">
    <property type="entry name" value="IL1/FGF"/>
</dbReference>
<dbReference type="CDD" id="cd00058">
    <property type="entry name" value="beta-trefoil_FGF"/>
    <property type="match status" value="1"/>
</dbReference>
<dbReference type="OrthoDB" id="5987799at2759"/>